<accession>A0A1A9W5F5</accession>
<dbReference type="Pfam" id="PF01408">
    <property type="entry name" value="GFO_IDH_MocA"/>
    <property type="match status" value="1"/>
</dbReference>
<dbReference type="InterPro" id="IPR055170">
    <property type="entry name" value="GFO_IDH_MocA-like_dom"/>
</dbReference>
<dbReference type="GO" id="GO:0047115">
    <property type="term" value="F:trans-1,2-dihydrobenzene-1,2-diol dehydrogenase activity"/>
    <property type="evidence" value="ECO:0007669"/>
    <property type="project" value="UniProtKB-EC"/>
</dbReference>
<reference evidence="14" key="1">
    <citation type="submission" date="2014-03" db="EMBL/GenBank/DDBJ databases">
        <authorList>
            <person name="Aksoy S."/>
            <person name="Warren W."/>
            <person name="Wilson R.K."/>
        </authorList>
    </citation>
    <scope>NUCLEOTIDE SEQUENCE [LARGE SCALE GENOMIC DNA]</scope>
    <source>
        <strain evidence="14">IAEA</strain>
    </source>
</reference>
<dbReference type="InterPro" id="IPR050984">
    <property type="entry name" value="Gfo/Idh/MocA_domain"/>
</dbReference>
<keyword evidence="14" id="KW-1185">Reference proteome</keyword>
<dbReference type="Gene3D" id="3.30.360.10">
    <property type="entry name" value="Dihydrodipicolinate Reductase, domain 2"/>
    <property type="match status" value="1"/>
</dbReference>
<dbReference type="STRING" id="37001.A0A1A9W5F5"/>
<protein>
    <recommendedName>
        <fullName evidence="5">Trans-1,2-dihydrobenzene-1,2-diol dehydrogenase</fullName>
        <ecNumber evidence="4">1.1.1.179</ecNumber>
        <ecNumber evidence="3">1.3.1.20</ecNumber>
    </recommendedName>
    <alternativeName>
        <fullName evidence="8">D-xylose 1-dehydrogenase</fullName>
    </alternativeName>
    <alternativeName>
        <fullName evidence="7">D-xylose-NADP dehydrogenase</fullName>
    </alternativeName>
    <alternativeName>
        <fullName evidence="6">Dimeric dihydrodiol dehydrogenase</fullName>
    </alternativeName>
</protein>
<evidence type="ECO:0000256" key="4">
    <source>
        <dbReference type="ARBA" id="ARBA00038984"/>
    </source>
</evidence>
<evidence type="ECO:0000259" key="11">
    <source>
        <dbReference type="Pfam" id="PF01408"/>
    </source>
</evidence>
<name>A0A1A9W5F5_9MUSC</name>
<evidence type="ECO:0000256" key="6">
    <source>
        <dbReference type="ARBA" id="ARBA00042926"/>
    </source>
</evidence>
<evidence type="ECO:0000259" key="12">
    <source>
        <dbReference type="Pfam" id="PF22725"/>
    </source>
</evidence>
<evidence type="ECO:0000313" key="14">
    <source>
        <dbReference type="Proteomes" id="UP000091820"/>
    </source>
</evidence>
<dbReference type="Pfam" id="PF22725">
    <property type="entry name" value="GFO_IDH_MocA_C3"/>
    <property type="match status" value="1"/>
</dbReference>
<keyword evidence="2" id="KW-0560">Oxidoreductase</keyword>
<dbReference type="EC" id="1.3.1.20" evidence="3"/>
<evidence type="ECO:0000256" key="7">
    <source>
        <dbReference type="ARBA" id="ARBA00042988"/>
    </source>
</evidence>
<dbReference type="SUPFAM" id="SSF55347">
    <property type="entry name" value="Glyceraldehyde-3-phosphate dehydrogenase-like, C-terminal domain"/>
    <property type="match status" value="1"/>
</dbReference>
<sequence>MNNMTIALRWGIVTAGKISHDFCVALSTLPFDEHQIVAVAARDKQRAEEFARKHEIPNAFDSYSELAECKDIDIAYVGALNPQHFEICMMMLKNGKHVLCEKPLCMNHKQTKKLIQYAEMKKLFLMEAVWSRFFPAYQYLRKQINTGVLGEIKEVNASFCVDLKHVERLQKKDLGGGTCLDLGIYTIQCAQWAFQEPPQQIIAKGTLNSDGVDVEVIAELCYSGNRKAICHFSGERLLDNNAVIKGTKGEITLLQFWSPTKIIDIDGKEKEWVLPKAKHSTNFPNSEGLRYEAEESRRCILDGKLQSEHVSHNDSLLFAQIEDEIRAQLGVTYKEDKE</sequence>
<evidence type="ECO:0000256" key="2">
    <source>
        <dbReference type="ARBA" id="ARBA00023002"/>
    </source>
</evidence>
<dbReference type="SUPFAM" id="SSF51735">
    <property type="entry name" value="NAD(P)-binding Rossmann-fold domains"/>
    <property type="match status" value="1"/>
</dbReference>
<evidence type="ECO:0000256" key="3">
    <source>
        <dbReference type="ARBA" id="ARBA00038853"/>
    </source>
</evidence>
<evidence type="ECO:0000313" key="13">
    <source>
        <dbReference type="EnsemblMetazoa" id="GBRI006974-PA"/>
    </source>
</evidence>
<evidence type="ECO:0000256" key="9">
    <source>
        <dbReference type="ARBA" id="ARBA00047423"/>
    </source>
</evidence>
<dbReference type="EC" id="1.1.1.179" evidence="4"/>
<dbReference type="Proteomes" id="UP000091820">
    <property type="component" value="Unassembled WGS sequence"/>
</dbReference>
<dbReference type="InterPro" id="IPR036291">
    <property type="entry name" value="NAD(P)-bd_dom_sf"/>
</dbReference>
<dbReference type="PANTHER" id="PTHR22604">
    <property type="entry name" value="OXIDOREDUCTASES"/>
    <property type="match status" value="1"/>
</dbReference>
<dbReference type="VEuPathDB" id="VectorBase:GBRI006974"/>
<evidence type="ECO:0000256" key="10">
    <source>
        <dbReference type="ARBA" id="ARBA00049233"/>
    </source>
</evidence>
<dbReference type="AlphaFoldDB" id="A0A1A9W5F5"/>
<reference evidence="13" key="2">
    <citation type="submission" date="2020-05" db="UniProtKB">
        <authorList>
            <consortium name="EnsemblMetazoa"/>
        </authorList>
    </citation>
    <scope>IDENTIFICATION</scope>
    <source>
        <strain evidence="13">IAEA</strain>
    </source>
</reference>
<evidence type="ECO:0000256" key="8">
    <source>
        <dbReference type="ARBA" id="ARBA00043025"/>
    </source>
</evidence>
<dbReference type="InterPro" id="IPR000683">
    <property type="entry name" value="Gfo/Idh/MocA-like_OxRdtase_N"/>
</dbReference>
<dbReference type="PANTHER" id="PTHR22604:SF105">
    <property type="entry name" value="TRANS-1,2-DIHYDROBENZENE-1,2-DIOL DEHYDROGENASE"/>
    <property type="match status" value="1"/>
</dbReference>
<comment type="similarity">
    <text evidence="1">Belongs to the Gfo/Idh/MocA family.</text>
</comment>
<evidence type="ECO:0000256" key="1">
    <source>
        <dbReference type="ARBA" id="ARBA00010928"/>
    </source>
</evidence>
<feature type="domain" description="GFO/IDH/MocA-like oxidoreductase" evidence="12">
    <location>
        <begin position="137"/>
        <end position="251"/>
    </location>
</feature>
<feature type="domain" description="Gfo/Idh/MocA-like oxidoreductase N-terminal" evidence="11">
    <location>
        <begin position="8"/>
        <end position="126"/>
    </location>
</feature>
<dbReference type="Gene3D" id="3.40.50.720">
    <property type="entry name" value="NAD(P)-binding Rossmann-like Domain"/>
    <property type="match status" value="1"/>
</dbReference>
<organism evidence="13 14">
    <name type="scientific">Glossina brevipalpis</name>
    <dbReference type="NCBI Taxonomy" id="37001"/>
    <lineage>
        <taxon>Eukaryota</taxon>
        <taxon>Metazoa</taxon>
        <taxon>Ecdysozoa</taxon>
        <taxon>Arthropoda</taxon>
        <taxon>Hexapoda</taxon>
        <taxon>Insecta</taxon>
        <taxon>Pterygota</taxon>
        <taxon>Neoptera</taxon>
        <taxon>Endopterygota</taxon>
        <taxon>Diptera</taxon>
        <taxon>Brachycera</taxon>
        <taxon>Muscomorpha</taxon>
        <taxon>Hippoboscoidea</taxon>
        <taxon>Glossinidae</taxon>
        <taxon>Glossina</taxon>
    </lineage>
</organism>
<dbReference type="EnsemblMetazoa" id="GBRI006974-RA">
    <property type="protein sequence ID" value="GBRI006974-PA"/>
    <property type="gene ID" value="GBRI006974"/>
</dbReference>
<proteinExistence type="inferred from homology"/>
<dbReference type="GO" id="GO:0047837">
    <property type="term" value="F:D-xylose 1-dehydrogenase (NADP+) activity"/>
    <property type="evidence" value="ECO:0007669"/>
    <property type="project" value="UniProtKB-EC"/>
</dbReference>
<dbReference type="GO" id="GO:0000166">
    <property type="term" value="F:nucleotide binding"/>
    <property type="evidence" value="ECO:0007669"/>
    <property type="project" value="InterPro"/>
</dbReference>
<comment type="catalytic activity">
    <reaction evidence="10">
        <text>D-xylose + NADP(+) = D-xylono-1,5-lactone + NADPH + H(+)</text>
        <dbReference type="Rhea" id="RHEA:22000"/>
        <dbReference type="ChEBI" id="CHEBI:15378"/>
        <dbReference type="ChEBI" id="CHEBI:15867"/>
        <dbReference type="ChEBI" id="CHEBI:53455"/>
        <dbReference type="ChEBI" id="CHEBI:57783"/>
        <dbReference type="ChEBI" id="CHEBI:58349"/>
        <dbReference type="EC" id="1.1.1.179"/>
    </reaction>
</comment>
<comment type="catalytic activity">
    <reaction evidence="9">
        <text>(1R,2R)-1,2-dihydrobenzene-1,2-diol + NADP(+) = catechol + NADPH + H(+)</text>
        <dbReference type="Rhea" id="RHEA:16729"/>
        <dbReference type="ChEBI" id="CHEBI:10702"/>
        <dbReference type="ChEBI" id="CHEBI:15378"/>
        <dbReference type="ChEBI" id="CHEBI:18135"/>
        <dbReference type="ChEBI" id="CHEBI:57783"/>
        <dbReference type="ChEBI" id="CHEBI:58349"/>
        <dbReference type="EC" id="1.3.1.20"/>
    </reaction>
</comment>
<evidence type="ECO:0000256" key="5">
    <source>
        <dbReference type="ARBA" id="ARBA00040603"/>
    </source>
</evidence>